<gene>
    <name evidence="3" type="ORF">TAV2_LOCUS21691</name>
</gene>
<name>A0AAU9SSU6_THLAR</name>
<protein>
    <recommendedName>
        <fullName evidence="2">Pectinesterase inhibitor domain-containing protein</fullName>
    </recommendedName>
</protein>
<feature type="chain" id="PRO_5043336612" description="Pectinesterase inhibitor domain-containing protein" evidence="1">
    <location>
        <begin position="30"/>
        <end position="179"/>
    </location>
</feature>
<sequence>MMVSSSSSSSSCFVVLSLAVLLQFLFVSASTKSIDAICQRVTDKAFCVKTLTAYPPAASASTRFQAAKAALSLGMSYAGKSAVYVAKAAKENPNLKKQFAGCKDAFTTIVYSLKSASMELKESPDTSNYDVMVCTDSTTIVKNLVGKNMDKASKTVMSMTLMMEKILAIAVGATLAVGG</sequence>
<feature type="signal peptide" evidence="1">
    <location>
        <begin position="1"/>
        <end position="29"/>
    </location>
</feature>
<dbReference type="GO" id="GO:0004857">
    <property type="term" value="F:enzyme inhibitor activity"/>
    <property type="evidence" value="ECO:0007669"/>
    <property type="project" value="InterPro"/>
</dbReference>
<dbReference type="PANTHER" id="PTHR31890:SF9">
    <property type="entry name" value="PLANT INVERTASE_PECTIN METHYLESTERASE INHIBITOR SUPERFAMILY PROTEIN"/>
    <property type="match status" value="1"/>
</dbReference>
<organism evidence="3 4">
    <name type="scientific">Thlaspi arvense</name>
    <name type="common">Field penny-cress</name>
    <dbReference type="NCBI Taxonomy" id="13288"/>
    <lineage>
        <taxon>Eukaryota</taxon>
        <taxon>Viridiplantae</taxon>
        <taxon>Streptophyta</taxon>
        <taxon>Embryophyta</taxon>
        <taxon>Tracheophyta</taxon>
        <taxon>Spermatophyta</taxon>
        <taxon>Magnoliopsida</taxon>
        <taxon>eudicotyledons</taxon>
        <taxon>Gunneridae</taxon>
        <taxon>Pentapetalae</taxon>
        <taxon>rosids</taxon>
        <taxon>malvids</taxon>
        <taxon>Brassicales</taxon>
        <taxon>Brassicaceae</taxon>
        <taxon>Thlaspideae</taxon>
        <taxon>Thlaspi</taxon>
    </lineage>
</organism>
<proteinExistence type="predicted"/>
<dbReference type="AlphaFoldDB" id="A0AAU9SSU6"/>
<reference evidence="3 4" key="1">
    <citation type="submission" date="2022-03" db="EMBL/GenBank/DDBJ databases">
        <authorList>
            <person name="Nunn A."/>
            <person name="Chopra R."/>
            <person name="Nunn A."/>
            <person name="Contreras Garrido A."/>
        </authorList>
    </citation>
    <scope>NUCLEOTIDE SEQUENCE [LARGE SCALE GENOMIC DNA]</scope>
</reference>
<dbReference type="EMBL" id="OU466862">
    <property type="protein sequence ID" value="CAH2070147.1"/>
    <property type="molecule type" value="Genomic_DNA"/>
</dbReference>
<evidence type="ECO:0000313" key="4">
    <source>
        <dbReference type="Proteomes" id="UP000836841"/>
    </source>
</evidence>
<dbReference type="SMART" id="SM00856">
    <property type="entry name" value="PMEI"/>
    <property type="match status" value="1"/>
</dbReference>
<dbReference type="Proteomes" id="UP000836841">
    <property type="component" value="Chromosome 6"/>
</dbReference>
<evidence type="ECO:0000313" key="3">
    <source>
        <dbReference type="EMBL" id="CAH2070147.1"/>
    </source>
</evidence>
<dbReference type="Pfam" id="PF04043">
    <property type="entry name" value="PMEI"/>
    <property type="match status" value="1"/>
</dbReference>
<evidence type="ECO:0000256" key="1">
    <source>
        <dbReference type="SAM" id="SignalP"/>
    </source>
</evidence>
<keyword evidence="4" id="KW-1185">Reference proteome</keyword>
<feature type="domain" description="Pectinesterase inhibitor" evidence="2">
    <location>
        <begin position="29"/>
        <end position="173"/>
    </location>
</feature>
<dbReference type="SUPFAM" id="SSF101148">
    <property type="entry name" value="Plant invertase/pectin methylesterase inhibitor"/>
    <property type="match status" value="1"/>
</dbReference>
<accession>A0AAU9SSU6</accession>
<dbReference type="InterPro" id="IPR035513">
    <property type="entry name" value="Invertase/methylesterase_inhib"/>
</dbReference>
<keyword evidence="1" id="KW-0732">Signal</keyword>
<dbReference type="InterPro" id="IPR006501">
    <property type="entry name" value="Pectinesterase_inhib_dom"/>
</dbReference>
<dbReference type="PANTHER" id="PTHR31890">
    <property type="entry name" value="PLANT INVERTASE/PECTIN METHYLESTERASE INHIBITOR SUPERFAMILY PROTEIN"/>
    <property type="match status" value="1"/>
</dbReference>
<dbReference type="Gene3D" id="1.20.140.40">
    <property type="entry name" value="Invertase/pectin methylesterase inhibitor family protein"/>
    <property type="match status" value="1"/>
</dbReference>
<evidence type="ECO:0000259" key="2">
    <source>
        <dbReference type="SMART" id="SM00856"/>
    </source>
</evidence>